<comment type="caution">
    <text evidence="1">The sequence shown here is derived from an EMBL/GenBank/DDBJ whole genome shotgun (WGS) entry which is preliminary data.</text>
</comment>
<reference evidence="1" key="1">
    <citation type="submission" date="2019-10" db="EMBL/GenBank/DDBJ databases">
        <title>Conservation and host-specific expression of non-tandemly repeated heterogenous ribosome RNA gene in arbuscular mycorrhizal fungi.</title>
        <authorList>
            <person name="Maeda T."/>
            <person name="Kobayashi Y."/>
            <person name="Nakagawa T."/>
            <person name="Ezawa T."/>
            <person name="Yamaguchi K."/>
            <person name="Bino T."/>
            <person name="Nishimoto Y."/>
            <person name="Shigenobu S."/>
            <person name="Kawaguchi M."/>
        </authorList>
    </citation>
    <scope>NUCLEOTIDE SEQUENCE</scope>
    <source>
        <strain evidence="1">HR1</strain>
    </source>
</reference>
<organism evidence="1 2">
    <name type="scientific">Rhizophagus clarus</name>
    <dbReference type="NCBI Taxonomy" id="94130"/>
    <lineage>
        <taxon>Eukaryota</taxon>
        <taxon>Fungi</taxon>
        <taxon>Fungi incertae sedis</taxon>
        <taxon>Mucoromycota</taxon>
        <taxon>Glomeromycotina</taxon>
        <taxon>Glomeromycetes</taxon>
        <taxon>Glomerales</taxon>
        <taxon>Glomeraceae</taxon>
        <taxon>Rhizophagus</taxon>
    </lineage>
</organism>
<dbReference type="Proteomes" id="UP000615446">
    <property type="component" value="Unassembled WGS sequence"/>
</dbReference>
<dbReference type="EMBL" id="BLAL01000183">
    <property type="protein sequence ID" value="GES89217.1"/>
    <property type="molecule type" value="Genomic_DNA"/>
</dbReference>
<protein>
    <submittedName>
        <fullName evidence="1">Uncharacterized protein</fullName>
    </submittedName>
</protein>
<sequence>MIYADLKSVLKNLEDKIESTWLSLPRRKFSSEKPKYDSQIYLQLYCAEKFQIAFILDALSNGTEKVLKNWEAYEKKRRKHVLNNV</sequence>
<gene>
    <name evidence="1" type="ORF">RCL2_001612000</name>
</gene>
<dbReference type="AlphaFoldDB" id="A0A8H3LIJ9"/>
<evidence type="ECO:0000313" key="1">
    <source>
        <dbReference type="EMBL" id="GES89217.1"/>
    </source>
</evidence>
<name>A0A8H3LIJ9_9GLOM</name>
<evidence type="ECO:0000313" key="2">
    <source>
        <dbReference type="Proteomes" id="UP000615446"/>
    </source>
</evidence>
<proteinExistence type="predicted"/>
<accession>A0A8H3LIJ9</accession>